<dbReference type="Proteomes" id="UP000070675">
    <property type="component" value="Unassembled WGS sequence"/>
</dbReference>
<evidence type="ECO:0000256" key="1">
    <source>
        <dbReference type="ARBA" id="ARBA00008987"/>
    </source>
</evidence>
<proteinExistence type="inferred from homology"/>
<evidence type="ECO:0000256" key="5">
    <source>
        <dbReference type="ARBA" id="ARBA00023284"/>
    </source>
</evidence>
<reference evidence="9" key="1">
    <citation type="submission" date="2016-01" db="EMBL/GenBank/DDBJ databases">
        <authorList>
            <person name="Mitreva M."/>
            <person name="Pepin K.H."/>
            <person name="Mihindukulasuriya K.A."/>
            <person name="Fulton R."/>
            <person name="Fronick C."/>
            <person name="O'Laughlin M."/>
            <person name="Miner T."/>
            <person name="Herter B."/>
            <person name="Rosa B.A."/>
            <person name="Cordes M."/>
            <person name="Tomlinson C."/>
            <person name="Wollam A."/>
            <person name="Palsikar V.B."/>
            <person name="Mardis E.R."/>
            <person name="Wilson R.K."/>
        </authorList>
    </citation>
    <scope>NUCLEOTIDE SEQUENCE [LARGE SCALE GENOMIC DNA]</scope>
    <source>
        <strain evidence="9">DNF00019</strain>
    </source>
</reference>
<dbReference type="PROSITE" id="PS00194">
    <property type="entry name" value="THIOREDOXIN_1"/>
    <property type="match status" value="1"/>
</dbReference>
<dbReference type="CDD" id="cd02947">
    <property type="entry name" value="TRX_family"/>
    <property type="match status" value="1"/>
</dbReference>
<dbReference type="PANTHER" id="PTHR45663:SF11">
    <property type="entry name" value="GEO12009P1"/>
    <property type="match status" value="1"/>
</dbReference>
<feature type="domain" description="Thioredoxin" evidence="7">
    <location>
        <begin position="27"/>
        <end position="131"/>
    </location>
</feature>
<evidence type="ECO:0000313" key="8">
    <source>
        <dbReference type="EMBL" id="KXB35292.1"/>
    </source>
</evidence>
<dbReference type="PROSITE" id="PS51352">
    <property type="entry name" value="THIOREDOXIN_2"/>
    <property type="match status" value="1"/>
</dbReference>
<evidence type="ECO:0000256" key="6">
    <source>
        <dbReference type="NCBIfam" id="TIGR01068"/>
    </source>
</evidence>
<keyword evidence="4" id="KW-1015">Disulfide bond</keyword>
<dbReference type="PRINTS" id="PR00421">
    <property type="entry name" value="THIOREDOXIN"/>
</dbReference>
<dbReference type="NCBIfam" id="TIGR01068">
    <property type="entry name" value="thioredoxin"/>
    <property type="match status" value="1"/>
</dbReference>
<comment type="similarity">
    <text evidence="1">Belongs to the thioredoxin family.</text>
</comment>
<dbReference type="InterPro" id="IPR017937">
    <property type="entry name" value="Thioredoxin_CS"/>
</dbReference>
<dbReference type="Gene3D" id="3.40.30.10">
    <property type="entry name" value="Glutaredoxin"/>
    <property type="match status" value="1"/>
</dbReference>
<evidence type="ECO:0000259" key="7">
    <source>
        <dbReference type="PROSITE" id="PS51352"/>
    </source>
</evidence>
<dbReference type="InterPro" id="IPR036249">
    <property type="entry name" value="Thioredoxin-like_sf"/>
</dbReference>
<accession>A0A133XWI0</accession>
<dbReference type="GO" id="GO:0015035">
    <property type="term" value="F:protein-disulfide reductase activity"/>
    <property type="evidence" value="ECO:0007669"/>
    <property type="project" value="UniProtKB-UniRule"/>
</dbReference>
<comment type="caution">
    <text evidence="8">The sequence shown here is derived from an EMBL/GenBank/DDBJ whole genome shotgun (WGS) entry which is preliminary data.</text>
</comment>
<dbReference type="GO" id="GO:0005829">
    <property type="term" value="C:cytosol"/>
    <property type="evidence" value="ECO:0007669"/>
    <property type="project" value="TreeGrafter"/>
</dbReference>
<dbReference type="Pfam" id="PF00085">
    <property type="entry name" value="Thioredoxin"/>
    <property type="match status" value="1"/>
</dbReference>
<dbReference type="InterPro" id="IPR005746">
    <property type="entry name" value="Thioredoxin"/>
</dbReference>
<evidence type="ECO:0000256" key="4">
    <source>
        <dbReference type="ARBA" id="ARBA00023157"/>
    </source>
</evidence>
<dbReference type="EMBL" id="LSCR01000005">
    <property type="protein sequence ID" value="KXB35292.1"/>
    <property type="molecule type" value="Genomic_DNA"/>
</dbReference>
<name>A0A133XWI0_9ACTN</name>
<dbReference type="GO" id="GO:0045454">
    <property type="term" value="P:cell redox homeostasis"/>
    <property type="evidence" value="ECO:0007669"/>
    <property type="project" value="TreeGrafter"/>
</dbReference>
<evidence type="ECO:0000313" key="9">
    <source>
        <dbReference type="Proteomes" id="UP000070675"/>
    </source>
</evidence>
<organism evidence="8 9">
    <name type="scientific">Atopobium deltae</name>
    <dbReference type="NCBI Taxonomy" id="1393034"/>
    <lineage>
        <taxon>Bacteria</taxon>
        <taxon>Bacillati</taxon>
        <taxon>Actinomycetota</taxon>
        <taxon>Coriobacteriia</taxon>
        <taxon>Coriobacteriales</taxon>
        <taxon>Atopobiaceae</taxon>
        <taxon>Atopobium</taxon>
    </lineage>
</organism>
<evidence type="ECO:0000256" key="2">
    <source>
        <dbReference type="ARBA" id="ARBA00022448"/>
    </source>
</evidence>
<dbReference type="AlphaFoldDB" id="A0A133XWI0"/>
<dbReference type="PATRIC" id="fig|1393034.3.peg.362"/>
<sequence>MGGASFFTRWAQSVQGCWGWANGGIMATQRLTSAAFEASVVNNTKPVLVDFWASWCGPCRALGPVIEEVSDELSDLIDVYKCNVDDEADLATKFHIVSIPTLILFKDGQAIHTMVGNMPKADLIKEIKQQL</sequence>
<keyword evidence="2" id="KW-0813">Transport</keyword>
<protein>
    <recommendedName>
        <fullName evidence="6">Thioredoxin</fullName>
    </recommendedName>
</protein>
<keyword evidence="9" id="KW-1185">Reference proteome</keyword>
<gene>
    <name evidence="8" type="ORF">HMPREF3192_00373</name>
</gene>
<keyword evidence="5" id="KW-0676">Redox-active center</keyword>
<evidence type="ECO:0000256" key="3">
    <source>
        <dbReference type="ARBA" id="ARBA00022982"/>
    </source>
</evidence>
<dbReference type="PANTHER" id="PTHR45663">
    <property type="entry name" value="GEO12009P1"/>
    <property type="match status" value="1"/>
</dbReference>
<dbReference type="FunFam" id="3.40.30.10:FF:000001">
    <property type="entry name" value="Thioredoxin"/>
    <property type="match status" value="1"/>
</dbReference>
<dbReference type="InterPro" id="IPR013766">
    <property type="entry name" value="Thioredoxin_domain"/>
</dbReference>
<dbReference type="SUPFAM" id="SSF52833">
    <property type="entry name" value="Thioredoxin-like"/>
    <property type="match status" value="1"/>
</dbReference>
<dbReference type="STRING" id="1393034.HMPREF3192_00373"/>
<keyword evidence="3" id="KW-0249">Electron transport</keyword>